<evidence type="ECO:0000313" key="2">
    <source>
        <dbReference type="Proteomes" id="UP000262825"/>
    </source>
</evidence>
<keyword evidence="2" id="KW-1185">Reference proteome</keyword>
<dbReference type="Proteomes" id="UP000262825">
    <property type="component" value="Unassembled WGS sequence"/>
</dbReference>
<evidence type="ECO:0000313" key="1">
    <source>
        <dbReference type="EMBL" id="SSD58866.1"/>
    </source>
</evidence>
<accession>A0A376B2G1</accession>
<gene>
    <name evidence="1" type="ORF">SCODWIG_00627</name>
</gene>
<proteinExistence type="predicted"/>
<dbReference type="Pfam" id="PF10806">
    <property type="entry name" value="SAM35"/>
    <property type="match status" value="1"/>
</dbReference>
<reference evidence="2" key="1">
    <citation type="submission" date="2018-06" db="EMBL/GenBank/DDBJ databases">
        <authorList>
            <person name="Guldener U."/>
        </authorList>
    </citation>
    <scope>NUCLEOTIDE SEQUENCE [LARGE SCALE GENOMIC DNA]</scope>
    <source>
        <strain evidence="2">UTAD17</strain>
    </source>
</reference>
<sequence>MLVPRLIQIIFNRFPLKEYGPQQEVDINLVNKIEQHRYRLIPKTNFDNKAINANEAKCEIGCYKVFKYTVAGNKNGVESVFLPNDPICLYLLLQFCYKNNLNLATDDKNIDFSTNNNFLRFSLVELSYHASTEKQLPIMIEQFESNDNTSVTFIREYNSIKDILSNKELSTCKEKNDIFLMELLDIVLYDFFITLNCVNNDGLLVKNYVYDDNKSFNNLNLLKDSLMRRNNYYLRNGSNNTDIGCLIVNIKEVLLQFEEYMVKRNINNDGDDLNIEMKLSSYIITLLYSLEIIISNEKQSEQFIELDKFIRFECPNLVELCNKVILSFMD</sequence>
<dbReference type="AlphaFoldDB" id="A0A376B2G1"/>
<protein>
    <submittedName>
        <fullName evidence="1">Uncharacterized protein</fullName>
    </submittedName>
</protein>
<dbReference type="VEuPathDB" id="FungiDB:SCODWIG_00627"/>
<dbReference type="InterPro" id="IPR021211">
    <property type="entry name" value="SAM35"/>
</dbReference>
<name>A0A376B2G1_9ASCO</name>
<organism evidence="1 2">
    <name type="scientific">Saccharomycodes ludwigii</name>
    <dbReference type="NCBI Taxonomy" id="36035"/>
    <lineage>
        <taxon>Eukaryota</taxon>
        <taxon>Fungi</taxon>
        <taxon>Dikarya</taxon>
        <taxon>Ascomycota</taxon>
        <taxon>Saccharomycotina</taxon>
        <taxon>Saccharomycetes</taxon>
        <taxon>Saccharomycodales</taxon>
        <taxon>Saccharomycodaceae</taxon>
        <taxon>Saccharomycodes</taxon>
    </lineage>
</organism>
<dbReference type="EMBL" id="UFAJ01000057">
    <property type="protein sequence ID" value="SSD58866.1"/>
    <property type="molecule type" value="Genomic_DNA"/>
</dbReference>